<dbReference type="GO" id="GO:0005829">
    <property type="term" value="C:cytosol"/>
    <property type="evidence" value="ECO:0007669"/>
    <property type="project" value="TreeGrafter"/>
</dbReference>
<dbReference type="GO" id="GO:0006189">
    <property type="term" value="P:'de novo' IMP biosynthetic process"/>
    <property type="evidence" value="ECO:0007669"/>
    <property type="project" value="UniProtKB-UniRule"/>
</dbReference>
<reference evidence="6 7" key="1">
    <citation type="submission" date="2013-02" db="EMBL/GenBank/DDBJ databases">
        <title>The Genome Sequence of Enterococcus phoeniculicola BAA-412.</title>
        <authorList>
            <consortium name="The Broad Institute Genome Sequencing Platform"/>
            <consortium name="The Broad Institute Genome Sequencing Center for Infectious Disease"/>
            <person name="Earl A.M."/>
            <person name="Gilmore M.S."/>
            <person name="Lebreton F."/>
            <person name="Walker B."/>
            <person name="Young S.K."/>
            <person name="Zeng Q."/>
            <person name="Gargeya S."/>
            <person name="Fitzgerald M."/>
            <person name="Haas B."/>
            <person name="Abouelleil A."/>
            <person name="Alvarado L."/>
            <person name="Arachchi H.M."/>
            <person name="Berlin A.M."/>
            <person name="Chapman S.B."/>
            <person name="Dewar J."/>
            <person name="Goldberg J."/>
            <person name="Griggs A."/>
            <person name="Gujja S."/>
            <person name="Hansen M."/>
            <person name="Howarth C."/>
            <person name="Imamovic A."/>
            <person name="Larimer J."/>
            <person name="McCowan C."/>
            <person name="Murphy C."/>
            <person name="Neiman D."/>
            <person name="Pearson M."/>
            <person name="Priest M."/>
            <person name="Roberts A."/>
            <person name="Saif S."/>
            <person name="Shea T."/>
            <person name="Sisk P."/>
            <person name="Sykes S."/>
            <person name="Wortman J."/>
            <person name="Nusbaum C."/>
            <person name="Birren B."/>
        </authorList>
    </citation>
    <scope>NUCLEOTIDE SEQUENCE [LARGE SCALE GENOMIC DNA]</scope>
    <source>
        <strain evidence="6 7">ATCC BAA-412</strain>
    </source>
</reference>
<dbReference type="RefSeq" id="WP_010768526.1">
    <property type="nucleotide sequence ID" value="NZ_ASWE01000002.1"/>
</dbReference>
<evidence type="ECO:0000259" key="5">
    <source>
        <dbReference type="Pfam" id="PF00551"/>
    </source>
</evidence>
<feature type="site" description="Raises pKa of active site His" evidence="4">
    <location>
        <position position="144"/>
    </location>
</feature>
<evidence type="ECO:0000313" key="6">
    <source>
        <dbReference type="EMBL" id="EOL43882.1"/>
    </source>
</evidence>
<evidence type="ECO:0000256" key="2">
    <source>
        <dbReference type="ARBA" id="ARBA00022679"/>
    </source>
</evidence>
<dbReference type="HOGENOM" id="CLU_038395_1_3_9"/>
<proteinExistence type="inferred from homology"/>
<dbReference type="UniPathway" id="UPA00074">
    <property type="reaction ID" value="UER00126"/>
</dbReference>
<keyword evidence="3 4" id="KW-0658">Purine biosynthesis</keyword>
<dbReference type="Pfam" id="PF00551">
    <property type="entry name" value="Formyl_trans_N"/>
    <property type="match status" value="1"/>
</dbReference>
<dbReference type="PANTHER" id="PTHR43369">
    <property type="entry name" value="PHOSPHORIBOSYLGLYCINAMIDE FORMYLTRANSFERASE"/>
    <property type="match status" value="1"/>
</dbReference>
<accession>R3W8S9</accession>
<dbReference type="PATRIC" id="fig|1158610.3.peg.1857"/>
<evidence type="ECO:0000256" key="4">
    <source>
        <dbReference type="HAMAP-Rule" id="MF_01930"/>
    </source>
</evidence>
<comment type="catalytic activity">
    <reaction evidence="4">
        <text>N(1)-(5-phospho-beta-D-ribosyl)glycinamide + (6R)-10-formyltetrahydrofolate = N(2)-formyl-N(1)-(5-phospho-beta-D-ribosyl)glycinamide + (6S)-5,6,7,8-tetrahydrofolate + H(+)</text>
        <dbReference type="Rhea" id="RHEA:15053"/>
        <dbReference type="ChEBI" id="CHEBI:15378"/>
        <dbReference type="ChEBI" id="CHEBI:57453"/>
        <dbReference type="ChEBI" id="CHEBI:143788"/>
        <dbReference type="ChEBI" id="CHEBI:147286"/>
        <dbReference type="ChEBI" id="CHEBI:195366"/>
        <dbReference type="EC" id="2.1.2.2"/>
    </reaction>
</comment>
<dbReference type="FunFam" id="3.40.50.170:FF:000007">
    <property type="entry name" value="Phosphoribosylglycinamide formyltransferase"/>
    <property type="match status" value="1"/>
</dbReference>
<dbReference type="STRING" id="154621.RV11_GL001103"/>
<dbReference type="Gene3D" id="3.40.50.170">
    <property type="entry name" value="Formyl transferase, N-terminal domain"/>
    <property type="match status" value="1"/>
</dbReference>
<name>R3W8S9_9ENTE</name>
<comment type="similarity">
    <text evidence="4">Belongs to the GART family.</text>
</comment>
<keyword evidence="7" id="KW-1185">Reference proteome</keyword>
<dbReference type="InterPro" id="IPR036477">
    <property type="entry name" value="Formyl_transf_N_sf"/>
</dbReference>
<dbReference type="AlphaFoldDB" id="R3W8S9"/>
<dbReference type="EC" id="2.1.2.2" evidence="4"/>
<feature type="domain" description="Formyl transferase N-terminal" evidence="5">
    <location>
        <begin position="1"/>
        <end position="181"/>
    </location>
</feature>
<dbReference type="InterPro" id="IPR002376">
    <property type="entry name" value="Formyl_transf_N"/>
</dbReference>
<sequence length="193" mass="21600">MRAAILASGNGSNFEAIITAVKRREIEMDIAFVFSDKPDAFVLERAKNHGIEAIHFSPKNFSSKGIYEAELLHLLEEYQVEWIILAGYMRIIGPCLLEAYPQRIINIHPSLLPKYPGLHGIKEAFEAKAEQTGVTIHYIDAGVDTGPIIVQEALDILQTDTLESLEEKIHQLEHQLYPKVLAEIANKQKGAVK</sequence>
<feature type="binding site" evidence="4">
    <location>
        <begin position="11"/>
        <end position="13"/>
    </location>
    <ligand>
        <name>N(1)-(5-phospho-beta-D-ribosyl)glycinamide</name>
        <dbReference type="ChEBI" id="CHEBI:143788"/>
    </ligand>
</feature>
<dbReference type="InterPro" id="IPR004607">
    <property type="entry name" value="GART"/>
</dbReference>
<dbReference type="CDD" id="cd08645">
    <property type="entry name" value="FMT_core_GART"/>
    <property type="match status" value="1"/>
</dbReference>
<gene>
    <name evidence="4" type="primary">purN</name>
    <name evidence="6" type="ORF">UC3_01863</name>
</gene>
<dbReference type="NCBIfam" id="TIGR00639">
    <property type="entry name" value="PurN"/>
    <property type="match status" value="1"/>
</dbReference>
<comment type="caution">
    <text evidence="6">The sequence shown here is derived from an EMBL/GenBank/DDBJ whole genome shotgun (WGS) entry which is preliminary data.</text>
</comment>
<protein>
    <recommendedName>
        <fullName evidence="4">Phosphoribosylglycinamide formyltransferase</fullName>
        <ecNumber evidence="4">2.1.2.2</ecNumber>
    </recommendedName>
    <alternativeName>
        <fullName evidence="4">5'-phosphoribosylglycinamide transformylase</fullName>
    </alternativeName>
    <alternativeName>
        <fullName evidence="4">GAR transformylase</fullName>
        <shortName evidence="4">GART</shortName>
    </alternativeName>
</protein>
<feature type="binding site" evidence="4">
    <location>
        <position position="64"/>
    </location>
    <ligand>
        <name>(6R)-10-formyltetrahydrofolate</name>
        <dbReference type="ChEBI" id="CHEBI:195366"/>
    </ligand>
</feature>
<evidence type="ECO:0000313" key="7">
    <source>
        <dbReference type="Proteomes" id="UP000013785"/>
    </source>
</evidence>
<dbReference type="HAMAP" id="MF_01930">
    <property type="entry name" value="PurN"/>
    <property type="match status" value="1"/>
</dbReference>
<dbReference type="SUPFAM" id="SSF53328">
    <property type="entry name" value="Formyltransferase"/>
    <property type="match status" value="1"/>
</dbReference>
<dbReference type="Proteomes" id="UP000013785">
    <property type="component" value="Unassembled WGS sequence"/>
</dbReference>
<dbReference type="PANTHER" id="PTHR43369:SF2">
    <property type="entry name" value="PHOSPHORIBOSYLGLYCINAMIDE FORMYLTRANSFERASE"/>
    <property type="match status" value="1"/>
</dbReference>
<comment type="pathway">
    <text evidence="1 4">Purine metabolism; IMP biosynthesis via de novo pathway; N(2)-formyl-N(1)-(5-phospho-D-ribosyl)glycinamide from N(1)-(5-phospho-D-ribosyl)glycinamide (10-formyl THF route): step 1/1.</text>
</comment>
<dbReference type="eggNOG" id="COG0299">
    <property type="taxonomic scope" value="Bacteria"/>
</dbReference>
<comment type="function">
    <text evidence="4">Catalyzes the transfer of a formyl group from 10-formyltetrahydrofolate to 5-phospho-ribosyl-glycinamide (GAR), producing 5-phospho-ribosyl-N-formylglycinamide (FGAR) and tetrahydrofolate.</text>
</comment>
<keyword evidence="2 4" id="KW-0808">Transferase</keyword>
<feature type="active site" description="Proton donor" evidence="4">
    <location>
        <position position="108"/>
    </location>
</feature>
<feature type="binding site" evidence="4">
    <location>
        <position position="106"/>
    </location>
    <ligand>
        <name>(6R)-10-formyltetrahydrofolate</name>
        <dbReference type="ChEBI" id="CHEBI:195366"/>
    </ligand>
</feature>
<dbReference type="GO" id="GO:0004644">
    <property type="term" value="F:phosphoribosylglycinamide formyltransferase activity"/>
    <property type="evidence" value="ECO:0007669"/>
    <property type="project" value="UniProtKB-UniRule"/>
</dbReference>
<evidence type="ECO:0000256" key="1">
    <source>
        <dbReference type="ARBA" id="ARBA00005054"/>
    </source>
</evidence>
<dbReference type="OrthoDB" id="9806170at2"/>
<dbReference type="EMBL" id="AJAT01000015">
    <property type="protein sequence ID" value="EOL43882.1"/>
    <property type="molecule type" value="Genomic_DNA"/>
</dbReference>
<feature type="binding site" evidence="4">
    <location>
        <begin position="89"/>
        <end position="92"/>
    </location>
    <ligand>
        <name>(6R)-10-formyltetrahydrofolate</name>
        <dbReference type="ChEBI" id="CHEBI:195366"/>
    </ligand>
</feature>
<evidence type="ECO:0000256" key="3">
    <source>
        <dbReference type="ARBA" id="ARBA00022755"/>
    </source>
</evidence>
<organism evidence="6 7">
    <name type="scientific">Enterococcus phoeniculicola ATCC BAA-412</name>
    <dbReference type="NCBI Taxonomy" id="1158610"/>
    <lineage>
        <taxon>Bacteria</taxon>
        <taxon>Bacillati</taxon>
        <taxon>Bacillota</taxon>
        <taxon>Bacilli</taxon>
        <taxon>Lactobacillales</taxon>
        <taxon>Enterococcaceae</taxon>
        <taxon>Enterococcus</taxon>
    </lineage>
</organism>